<proteinExistence type="predicted"/>
<gene>
    <name evidence="1" type="ORF">KPL71_014823</name>
</gene>
<dbReference type="EMBL" id="CM039174">
    <property type="protein sequence ID" value="KAH9752738.1"/>
    <property type="molecule type" value="Genomic_DNA"/>
</dbReference>
<sequence>MSKNRMFPLNIQNDVAKCLKACHKDQSWTWHLRHGHLNFGGLELLSKKNMVKGLPYINHPDQLCEGCLLGKQFRKSFPKESNSRAQKPLELIHTDVCSPFKPNSLANGIRRPLTVPRSPQQNGVAERKNRTILNMARSMLKSKRLPKEFWPEAVACVVYLSNQSPTRSVWGKTPQEAWSGRKLGITHLRVFGSIAHVHVPDESRAKLDDKSEKFIFIGYDNNSKRYKLYNPNNGKIVISRDVVFDEEGECDFGFGVDDFNFFPIEEDDHTQIKQIDEQQEPATPPISPASTTCGDSPPSFLNERTEERTRSLQDLYEWRIAMDEKSKIIVKNNTWELTTLPKGHKAIGVKWVYKTKRNAKGEIERHKARLVAKGYSQKAGIDNDELSLPQEEPSEICVDNKSAIALSKNPVFYDRSKHIDTRYHFIRECIARKEVQIKYVKSQDQAADIFTKPLKQEDFVRFRSLLGVTGSSLRGGVGS</sequence>
<accession>A0ACB8KEE3</accession>
<protein>
    <submittedName>
        <fullName evidence="1">Uncharacterized protein</fullName>
    </submittedName>
</protein>
<name>A0ACB8KEE3_CITSI</name>
<comment type="caution">
    <text evidence="1">The sequence shown here is derived from an EMBL/GenBank/DDBJ whole genome shotgun (WGS) entry which is preliminary data.</text>
</comment>
<dbReference type="Proteomes" id="UP000829398">
    <property type="component" value="Chromosome 5"/>
</dbReference>
<reference evidence="2" key="1">
    <citation type="journal article" date="2023" name="Hortic. Res.">
        <title>A chromosome-level phased genome enabling allele-level studies in sweet orange: a case study on citrus Huanglongbing tolerance.</title>
        <authorList>
            <person name="Wu B."/>
            <person name="Yu Q."/>
            <person name="Deng Z."/>
            <person name="Duan Y."/>
            <person name="Luo F."/>
            <person name="Gmitter F. Jr."/>
        </authorList>
    </citation>
    <scope>NUCLEOTIDE SEQUENCE [LARGE SCALE GENOMIC DNA]</scope>
    <source>
        <strain evidence="2">cv. Valencia</strain>
    </source>
</reference>
<evidence type="ECO:0000313" key="2">
    <source>
        <dbReference type="Proteomes" id="UP000829398"/>
    </source>
</evidence>
<evidence type="ECO:0000313" key="1">
    <source>
        <dbReference type="EMBL" id="KAH9752738.1"/>
    </source>
</evidence>
<organism evidence="1 2">
    <name type="scientific">Citrus sinensis</name>
    <name type="common">Sweet orange</name>
    <name type="synonym">Citrus aurantium var. sinensis</name>
    <dbReference type="NCBI Taxonomy" id="2711"/>
    <lineage>
        <taxon>Eukaryota</taxon>
        <taxon>Viridiplantae</taxon>
        <taxon>Streptophyta</taxon>
        <taxon>Embryophyta</taxon>
        <taxon>Tracheophyta</taxon>
        <taxon>Spermatophyta</taxon>
        <taxon>Magnoliopsida</taxon>
        <taxon>eudicotyledons</taxon>
        <taxon>Gunneridae</taxon>
        <taxon>Pentapetalae</taxon>
        <taxon>rosids</taxon>
        <taxon>malvids</taxon>
        <taxon>Sapindales</taxon>
        <taxon>Rutaceae</taxon>
        <taxon>Aurantioideae</taxon>
        <taxon>Citrus</taxon>
    </lineage>
</organism>
<keyword evidence="2" id="KW-1185">Reference proteome</keyword>